<evidence type="ECO:0000313" key="1">
    <source>
        <dbReference type="EMBL" id="QQP40173.1"/>
    </source>
</evidence>
<evidence type="ECO:0000313" key="2">
    <source>
        <dbReference type="Proteomes" id="UP000595437"/>
    </source>
</evidence>
<name>A0A7T8GYI6_CALRO</name>
<protein>
    <submittedName>
        <fullName evidence="1">Uncharacterized protein</fullName>
    </submittedName>
</protein>
<accession>A0A7T8GYI6</accession>
<sequence length="85" mass="9504">MPRVNVVRDTPPESITIDVTTNHHADPKEFINIKSRGGLSTPSDLLYLSYLYADSMFSYITATPEEKDNLLGTPNLRPSFIATFT</sequence>
<dbReference type="Proteomes" id="UP000595437">
    <property type="component" value="Chromosome 9"/>
</dbReference>
<organism evidence="1 2">
    <name type="scientific">Caligus rogercresseyi</name>
    <name type="common">Sea louse</name>
    <dbReference type="NCBI Taxonomy" id="217165"/>
    <lineage>
        <taxon>Eukaryota</taxon>
        <taxon>Metazoa</taxon>
        <taxon>Ecdysozoa</taxon>
        <taxon>Arthropoda</taxon>
        <taxon>Crustacea</taxon>
        <taxon>Multicrustacea</taxon>
        <taxon>Hexanauplia</taxon>
        <taxon>Copepoda</taxon>
        <taxon>Siphonostomatoida</taxon>
        <taxon>Caligidae</taxon>
        <taxon>Caligus</taxon>
    </lineage>
</organism>
<keyword evidence="2" id="KW-1185">Reference proteome</keyword>
<reference evidence="2" key="1">
    <citation type="submission" date="2021-01" db="EMBL/GenBank/DDBJ databases">
        <title>Caligus Genome Assembly.</title>
        <authorList>
            <person name="Gallardo-Escarate C."/>
        </authorList>
    </citation>
    <scope>NUCLEOTIDE SEQUENCE [LARGE SCALE GENOMIC DNA]</scope>
</reference>
<gene>
    <name evidence="1" type="ORF">FKW44_014139</name>
</gene>
<dbReference type="EMBL" id="CP045898">
    <property type="protein sequence ID" value="QQP40173.1"/>
    <property type="molecule type" value="Genomic_DNA"/>
</dbReference>
<proteinExistence type="predicted"/>
<dbReference type="AlphaFoldDB" id="A0A7T8GYI6"/>